<protein>
    <submittedName>
        <fullName evidence="1">Uncharacterized protein</fullName>
    </submittedName>
</protein>
<name>A0ABR5SFW5_9BACT</name>
<comment type="caution">
    <text evidence="1">The sequence shown here is derived from an EMBL/GenBank/DDBJ whole genome shotgun (WGS) entry which is preliminary data.</text>
</comment>
<evidence type="ECO:0000313" key="2">
    <source>
        <dbReference type="Proteomes" id="UP000060487"/>
    </source>
</evidence>
<accession>A0ABR5SFW5</accession>
<gene>
    <name evidence="1" type="ORF">ASN18_1446</name>
</gene>
<organism evidence="1 2">
    <name type="scientific">Candidatus Magnetominusculus xianensis</name>
    <dbReference type="NCBI Taxonomy" id="1748249"/>
    <lineage>
        <taxon>Bacteria</taxon>
        <taxon>Pseudomonadati</taxon>
        <taxon>Nitrospirota</taxon>
        <taxon>Nitrospiria</taxon>
        <taxon>Nitrospirales</taxon>
        <taxon>Nitrospiraceae</taxon>
        <taxon>Candidatus Magnetominusculus</taxon>
    </lineage>
</organism>
<proteinExistence type="predicted"/>
<dbReference type="EMBL" id="LNQR01000055">
    <property type="protein sequence ID" value="KWT86914.1"/>
    <property type="molecule type" value="Genomic_DNA"/>
</dbReference>
<evidence type="ECO:0000313" key="1">
    <source>
        <dbReference type="EMBL" id="KWT86914.1"/>
    </source>
</evidence>
<dbReference type="RefSeq" id="WP_085052069.1">
    <property type="nucleotide sequence ID" value="NZ_LNQR01000055.1"/>
</dbReference>
<reference evidence="1 2" key="1">
    <citation type="submission" date="2015-11" db="EMBL/GenBank/DDBJ databases">
        <authorList>
            <person name="Lin W."/>
        </authorList>
    </citation>
    <scope>NUCLEOTIDE SEQUENCE [LARGE SCALE GENOMIC DNA]</scope>
    <source>
        <strain evidence="1 2">HCH-1</strain>
    </source>
</reference>
<keyword evidence="2" id="KW-1185">Reference proteome</keyword>
<sequence length="62" mass="7103">MKTEKAEQMRIKYKYRMMIMKGKVWINYKGAAQLIGPDCAFHLYSTISTDRQGGGNDKKNSA</sequence>
<dbReference type="Proteomes" id="UP000060487">
    <property type="component" value="Unassembled WGS sequence"/>
</dbReference>